<evidence type="ECO:0000256" key="1">
    <source>
        <dbReference type="SAM" id="Coils"/>
    </source>
</evidence>
<keyword evidence="3" id="KW-1185">Reference proteome</keyword>
<dbReference type="AlphaFoldDB" id="A0AAV0ZMC1"/>
<keyword evidence="1" id="KW-0175">Coiled coil</keyword>
<organism evidence="2 3">
    <name type="scientific">Vicia faba</name>
    <name type="common">Broad bean</name>
    <name type="synonym">Faba vulgaris</name>
    <dbReference type="NCBI Taxonomy" id="3906"/>
    <lineage>
        <taxon>Eukaryota</taxon>
        <taxon>Viridiplantae</taxon>
        <taxon>Streptophyta</taxon>
        <taxon>Embryophyta</taxon>
        <taxon>Tracheophyta</taxon>
        <taxon>Spermatophyta</taxon>
        <taxon>Magnoliopsida</taxon>
        <taxon>eudicotyledons</taxon>
        <taxon>Gunneridae</taxon>
        <taxon>Pentapetalae</taxon>
        <taxon>rosids</taxon>
        <taxon>fabids</taxon>
        <taxon>Fabales</taxon>
        <taxon>Fabaceae</taxon>
        <taxon>Papilionoideae</taxon>
        <taxon>50 kb inversion clade</taxon>
        <taxon>NPAAA clade</taxon>
        <taxon>Hologalegina</taxon>
        <taxon>IRL clade</taxon>
        <taxon>Fabeae</taxon>
        <taxon>Vicia</taxon>
    </lineage>
</organism>
<protein>
    <submittedName>
        <fullName evidence="2">Uncharacterized protein</fullName>
    </submittedName>
</protein>
<gene>
    <name evidence="2" type="ORF">VFH_II139920</name>
</gene>
<sequence>MEGCSIHSDIGCDGEMTMKSPNSNDNGFVVCGKDDCESPLSSRNSEFEVVEIENTDDDSWEMDTRSYDELLKKFIENEEKLRDNYFKFQLSEQEIMKLKVRIENSESQLYNVREELKLKDEELHKQKKLLEEDIFILKIQIENKEIQLDNVHELLELSQEEVFKLKVQIEKSEFQLNNVKEEWNMKEEEMQKQIAEFDTRVRERGDEIKNLMEQFEVANEKLELSKDEIEMLSEELNNKSFETRQLQNQLKVAQENVAKSEHWLVLKRSNIQMLSDILKENETNHDLEVHQLKDRLVDLQACFSLEKEELHSKIRSLSENKIELTSKVEDWEIRNIELENKLRQYEAENLKQEKRGNYTTMLFN</sequence>
<proteinExistence type="predicted"/>
<accession>A0AAV0ZMC1</accession>
<name>A0AAV0ZMC1_VICFA</name>
<evidence type="ECO:0000313" key="2">
    <source>
        <dbReference type="EMBL" id="CAI8598688.1"/>
    </source>
</evidence>
<reference evidence="2 3" key="1">
    <citation type="submission" date="2023-01" db="EMBL/GenBank/DDBJ databases">
        <authorList>
            <person name="Kreplak J."/>
        </authorList>
    </citation>
    <scope>NUCLEOTIDE SEQUENCE [LARGE SCALE GENOMIC DNA]</scope>
</reference>
<dbReference type="EMBL" id="OX451737">
    <property type="protein sequence ID" value="CAI8598688.1"/>
    <property type="molecule type" value="Genomic_DNA"/>
</dbReference>
<dbReference type="Proteomes" id="UP001157006">
    <property type="component" value="Chromosome 2"/>
</dbReference>
<feature type="coiled-coil region" evidence="1">
    <location>
        <begin position="307"/>
        <end position="355"/>
    </location>
</feature>
<feature type="coiled-coil region" evidence="1">
    <location>
        <begin position="88"/>
        <end position="256"/>
    </location>
</feature>
<evidence type="ECO:0000313" key="3">
    <source>
        <dbReference type="Proteomes" id="UP001157006"/>
    </source>
</evidence>